<protein>
    <submittedName>
        <fullName evidence="3">Uncharacterized protein</fullName>
    </submittedName>
</protein>
<feature type="compositionally biased region" description="Polar residues" evidence="1">
    <location>
        <begin position="1390"/>
        <end position="1401"/>
    </location>
</feature>
<feature type="compositionally biased region" description="Basic and acidic residues" evidence="1">
    <location>
        <begin position="208"/>
        <end position="228"/>
    </location>
</feature>
<evidence type="ECO:0000313" key="4">
    <source>
        <dbReference type="Proteomes" id="UP000308197"/>
    </source>
</evidence>
<feature type="compositionally biased region" description="Low complexity" evidence="1">
    <location>
        <begin position="1014"/>
        <end position="1037"/>
    </location>
</feature>
<feature type="compositionally biased region" description="Polar residues" evidence="1">
    <location>
        <begin position="1155"/>
        <end position="1176"/>
    </location>
</feature>
<feature type="region of interest" description="Disordered" evidence="1">
    <location>
        <begin position="1477"/>
        <end position="1603"/>
    </location>
</feature>
<feature type="compositionally biased region" description="Basic and acidic residues" evidence="1">
    <location>
        <begin position="345"/>
        <end position="354"/>
    </location>
</feature>
<feature type="compositionally biased region" description="Low complexity" evidence="1">
    <location>
        <begin position="1177"/>
        <end position="1243"/>
    </location>
</feature>
<dbReference type="EMBL" id="ML210979">
    <property type="protein sequence ID" value="TFK93586.1"/>
    <property type="molecule type" value="Genomic_DNA"/>
</dbReference>
<feature type="compositionally biased region" description="Low complexity" evidence="1">
    <location>
        <begin position="642"/>
        <end position="688"/>
    </location>
</feature>
<feature type="region of interest" description="Disordered" evidence="1">
    <location>
        <begin position="157"/>
        <end position="434"/>
    </location>
</feature>
<keyword evidence="2" id="KW-0812">Transmembrane</keyword>
<organism evidence="3 4">
    <name type="scientific">Polyporus arcularius HHB13444</name>
    <dbReference type="NCBI Taxonomy" id="1314778"/>
    <lineage>
        <taxon>Eukaryota</taxon>
        <taxon>Fungi</taxon>
        <taxon>Dikarya</taxon>
        <taxon>Basidiomycota</taxon>
        <taxon>Agaricomycotina</taxon>
        <taxon>Agaricomycetes</taxon>
        <taxon>Polyporales</taxon>
        <taxon>Polyporaceae</taxon>
        <taxon>Polyporus</taxon>
    </lineage>
</organism>
<feature type="compositionally biased region" description="Polar residues" evidence="1">
    <location>
        <begin position="157"/>
        <end position="171"/>
    </location>
</feature>
<feature type="compositionally biased region" description="Low complexity" evidence="1">
    <location>
        <begin position="942"/>
        <end position="976"/>
    </location>
</feature>
<feature type="region of interest" description="Disordered" evidence="1">
    <location>
        <begin position="1362"/>
        <end position="1401"/>
    </location>
</feature>
<proteinExistence type="predicted"/>
<keyword evidence="4" id="KW-1185">Reference proteome</keyword>
<name>A0A5C3PVC7_9APHY</name>
<feature type="compositionally biased region" description="Low complexity" evidence="1">
    <location>
        <begin position="899"/>
        <end position="933"/>
    </location>
</feature>
<feature type="compositionally biased region" description="Low complexity" evidence="1">
    <location>
        <begin position="985"/>
        <end position="1006"/>
    </location>
</feature>
<accession>A0A5C3PVC7</accession>
<feature type="region of interest" description="Disordered" evidence="1">
    <location>
        <begin position="88"/>
        <end position="118"/>
    </location>
</feature>
<feature type="compositionally biased region" description="Polar residues" evidence="1">
    <location>
        <begin position="1102"/>
        <end position="1114"/>
    </location>
</feature>
<dbReference type="InParanoid" id="A0A5C3PVC7"/>
<feature type="compositionally biased region" description="Low complexity" evidence="1">
    <location>
        <begin position="839"/>
        <end position="892"/>
    </location>
</feature>
<keyword evidence="2" id="KW-0472">Membrane</keyword>
<feature type="compositionally biased region" description="Basic and acidic residues" evidence="1">
    <location>
        <begin position="89"/>
        <end position="101"/>
    </location>
</feature>
<feature type="compositionally biased region" description="Low complexity" evidence="1">
    <location>
        <begin position="818"/>
        <end position="829"/>
    </location>
</feature>
<feature type="region of interest" description="Disordered" evidence="1">
    <location>
        <begin position="1665"/>
        <end position="1686"/>
    </location>
</feature>
<feature type="compositionally biased region" description="Polar residues" evidence="1">
    <location>
        <begin position="590"/>
        <end position="605"/>
    </location>
</feature>
<evidence type="ECO:0000256" key="2">
    <source>
        <dbReference type="SAM" id="Phobius"/>
    </source>
</evidence>
<feature type="compositionally biased region" description="Low complexity" evidence="1">
    <location>
        <begin position="1059"/>
        <end position="1088"/>
    </location>
</feature>
<feature type="compositionally biased region" description="Low complexity" evidence="1">
    <location>
        <begin position="1947"/>
        <end position="1958"/>
    </location>
</feature>
<sequence>MAYDESSDILGGRLHVSPPRSSAWSDPGQISLLLGLGLAALYAWIRMAPHYRQWRETRYRKAMRRRHGIPDDDNRPFNVAYAAALQARKGKDGRGRGRGPLEDEVPLPSHDGEDERTPISSSAVVCVRWLQQYLPRSPCTAVAHHFGSAVSRPNIDASSVQADAHPTSSPVGSFERKSRANGVNGALITRSSHGKHALDEERDSESETQAKKTRLDRNELPRGDEDAGWHGTNEDMDVDEVQPAKRGSKRVASSEDDEGRPDRLDKRARKVSIDRSPQSVDDDMQEDEEDSGIAIRGKKRDRTEAESTFGGDDSVLDDDEKPRRRRRRRNGSNKFVQDSSRGQKRARDSHSHDSDDSDSELPRRPTTRKKRGRRSQDEAAPLSNDPLCKGRRIGEEWESNGIRFKVGPNGQRLRQELVKKSRSRFPMPSDSYHPDRRAHVDVYVEMWLSEEEYQAAKERHELAWQDAPPTPPEPQTPGDVPDSPSKAGKSLLWSSATAPRESPTKRGPFRQSVVTNVGFRLNAFPAAPVPSTRRISTVYQAPSSPATDSPKLQKTKSYSKWEKQDLEAAAMSKIRARQQAAGADNKALPSASSTTSPLNTTSASAATKAPEKPAPSFGFAPSAASTATSKPAAPEMPKFNVPATTPAPTASSTEPTKAAAPSFSFAPSSGTAPTATPSTAPATSAPQPAGVPQAGSSVPNFFSKPATQTPAPSTAPTTTPSTSAPSFFAPKAPAPASSATPATNGNLATNAAQGQGGGAPKPTFSFGATPSTQPSGHAPSPFGNTTNGSDAAKTEQSKAAPGTSLLSRLGMGPPPSQPTATSTPTFSFTKQDATPASTPAAGPDASKAASAASSGPKFSFGITSKPSTAAPSSTPAANGAGASSSPATSTPTFGFGVGNSSSQPAASNTSSPFGAAANKDPSAPSAPKSAFAFGGSTPASNAFGGASSTPAASSPFGGASNSAAKPAEAPKSAFAFGGNTPATNASPFGAAPSPSAPFGAPGSRSGDPQKPTEAQKSAFSFGAGAGSATSSSSTQSFFGGGANAAQKPDGKTDGQASKPTFAFSGSSSTPAFGSSSTPSGSSAFGSSSKPAATPAFGATSAFGGSSTPASTSAFGASSTPTSAFGSSSTPAFGATTTPGAPALGSKPTFSFGFGASSTPAAANTTENKPASTFNFGATSSNNATTPAASGFGSQPANGSAPSPFGAPSSTRAGTGAFSFGAPSGAFSFGANQNGQNTNNIGTPRPRPPAKARKSTSLNFASFAPPPPYPGPLEEVLLDSPIPVTAQLINAAASKAEGIGLPGTPGVEDWINEKSREELSGLLLKADGIIKSRETELSLTSALCKSLYTDNVTLKSKHESLLARLPGTRSSTPSNSRPTSPLRLDAPSLERSPSYSVSFPGSPIEPNQSLAIPARLRRMRRVSVTPGELSMLADQNAELIDKLEKLEDESERADHTGKRKLRKLEEEIQTLREELERTQARGQELEEQAKAATQAITAQKRKEEREARLQALKERSTAGPSSSEAPEEEVRDFAPPSWLSSRSSPMKRSVSASTSGSTHSLSSDHAYERALGITSMEEDDSTDEEPESYFPEPQASDSPRGQPPQAEFAIVSQLLAKIGELEQTNAEIKEQQRLTDERRRAAQWDAESIRRVYDWLDEDDVDLEIQEDDNGEQPPPSSSKLGVGGSNGTIRFSSIRRTIVGDMQRLMSSESDIFAEGIPTEMQSTVRDGFLKGNGGPKARGTVVGLFDQDPDLSIDSPSWGQYPSSLKVSPAFRVMDGDISRWPSSDVVPPSPTLSLQTPLDGPQAGRTLGSELGSEFGDNWASHGINHHLRATSLADLAGLYSSPASPNESIGGLPPIIFPTPEEGREDDWHRAGPSTPPPQPKLQVHVEPPTPTPDKLLRSSAATRQFRLSQTVRSRTNRWIEGRFQNSHQQQESLSEKVSRMRPSSSTPGRNSSSSATLFTRATQGILGETFESAAGQIRRVASRGTFSPLGFGALSPDSSFALPGQDDEGERAAQEEHEGDRSVSLRQDEPLAKQNAGIVGFVLEAWLWLQFIVVVALFLWAMAKRGPKVVLEAERRGAHRVAPKS</sequence>
<evidence type="ECO:0000313" key="3">
    <source>
        <dbReference type="EMBL" id="TFK93586.1"/>
    </source>
</evidence>
<feature type="compositionally biased region" description="Basic and acidic residues" evidence="1">
    <location>
        <begin position="2014"/>
        <end position="2032"/>
    </location>
</feature>
<feature type="compositionally biased region" description="Polar residues" evidence="1">
    <location>
        <begin position="1903"/>
        <end position="1917"/>
    </location>
</feature>
<dbReference type="Proteomes" id="UP000308197">
    <property type="component" value="Unassembled WGS sequence"/>
</dbReference>
<reference evidence="3 4" key="1">
    <citation type="journal article" date="2019" name="Nat. Ecol. Evol.">
        <title>Megaphylogeny resolves global patterns of mushroom evolution.</title>
        <authorList>
            <person name="Varga T."/>
            <person name="Krizsan K."/>
            <person name="Foldi C."/>
            <person name="Dima B."/>
            <person name="Sanchez-Garcia M."/>
            <person name="Sanchez-Ramirez S."/>
            <person name="Szollosi G.J."/>
            <person name="Szarkandi J.G."/>
            <person name="Papp V."/>
            <person name="Albert L."/>
            <person name="Andreopoulos W."/>
            <person name="Angelini C."/>
            <person name="Antonin V."/>
            <person name="Barry K.W."/>
            <person name="Bougher N.L."/>
            <person name="Buchanan P."/>
            <person name="Buyck B."/>
            <person name="Bense V."/>
            <person name="Catcheside P."/>
            <person name="Chovatia M."/>
            <person name="Cooper J."/>
            <person name="Damon W."/>
            <person name="Desjardin D."/>
            <person name="Finy P."/>
            <person name="Geml J."/>
            <person name="Haridas S."/>
            <person name="Hughes K."/>
            <person name="Justo A."/>
            <person name="Karasinski D."/>
            <person name="Kautmanova I."/>
            <person name="Kiss B."/>
            <person name="Kocsube S."/>
            <person name="Kotiranta H."/>
            <person name="LaButti K.M."/>
            <person name="Lechner B.E."/>
            <person name="Liimatainen K."/>
            <person name="Lipzen A."/>
            <person name="Lukacs Z."/>
            <person name="Mihaltcheva S."/>
            <person name="Morgado L.N."/>
            <person name="Niskanen T."/>
            <person name="Noordeloos M.E."/>
            <person name="Ohm R.A."/>
            <person name="Ortiz-Santana B."/>
            <person name="Ovrebo C."/>
            <person name="Racz N."/>
            <person name="Riley R."/>
            <person name="Savchenko A."/>
            <person name="Shiryaev A."/>
            <person name="Soop K."/>
            <person name="Spirin V."/>
            <person name="Szebenyi C."/>
            <person name="Tomsovsky M."/>
            <person name="Tulloss R.E."/>
            <person name="Uehling J."/>
            <person name="Grigoriev I.V."/>
            <person name="Vagvolgyi C."/>
            <person name="Papp T."/>
            <person name="Martin F.M."/>
            <person name="Miettinen O."/>
            <person name="Hibbett D.S."/>
            <person name="Nagy L.G."/>
        </authorList>
    </citation>
    <scope>NUCLEOTIDE SEQUENCE [LARGE SCALE GENOMIC DNA]</scope>
    <source>
        <strain evidence="3 4">HHB13444</strain>
    </source>
</reference>
<feature type="compositionally biased region" description="Polar residues" evidence="1">
    <location>
        <begin position="766"/>
        <end position="775"/>
    </location>
</feature>
<feature type="transmembrane region" description="Helical" evidence="2">
    <location>
        <begin position="2040"/>
        <end position="2065"/>
    </location>
</feature>
<feature type="compositionally biased region" description="Acidic residues" evidence="1">
    <location>
        <begin position="280"/>
        <end position="291"/>
    </location>
</feature>
<feature type="compositionally biased region" description="Polar residues" evidence="1">
    <location>
        <begin position="533"/>
        <end position="558"/>
    </location>
</feature>
<feature type="compositionally biased region" description="Low complexity" evidence="1">
    <location>
        <begin position="614"/>
        <end position="633"/>
    </location>
</feature>
<feature type="region of interest" description="Disordered" evidence="1">
    <location>
        <begin position="458"/>
        <end position="1265"/>
    </location>
</feature>
<dbReference type="STRING" id="1314778.A0A5C3PVC7"/>
<evidence type="ECO:0000256" key="1">
    <source>
        <dbReference type="SAM" id="MobiDB-lite"/>
    </source>
</evidence>
<feature type="region of interest" description="Disordered" evidence="1">
    <location>
        <begin position="2001"/>
        <end position="2032"/>
    </location>
</feature>
<feature type="compositionally biased region" description="Low complexity" evidence="1">
    <location>
        <begin position="703"/>
        <end position="753"/>
    </location>
</feature>
<feature type="compositionally biased region" description="Low complexity" evidence="1">
    <location>
        <begin position="1367"/>
        <end position="1383"/>
    </location>
</feature>
<feature type="region of interest" description="Disordered" evidence="1">
    <location>
        <begin position="1783"/>
        <end position="1813"/>
    </location>
</feature>
<feature type="compositionally biased region" description="Low complexity" evidence="1">
    <location>
        <begin position="1534"/>
        <end position="1562"/>
    </location>
</feature>
<feature type="compositionally biased region" description="Polar residues" evidence="1">
    <location>
        <begin position="1927"/>
        <end position="1936"/>
    </location>
</feature>
<feature type="compositionally biased region" description="Acidic residues" evidence="1">
    <location>
        <begin position="1575"/>
        <end position="1586"/>
    </location>
</feature>
<feature type="compositionally biased region" description="Low complexity" evidence="1">
    <location>
        <begin position="1115"/>
        <end position="1145"/>
    </location>
</feature>
<feature type="compositionally biased region" description="Basic and acidic residues" evidence="1">
    <location>
        <begin position="1477"/>
        <end position="1488"/>
    </location>
</feature>
<keyword evidence="2" id="KW-1133">Transmembrane helix</keyword>
<dbReference type="CDD" id="cd06503">
    <property type="entry name" value="ATP-synt_Fo_b"/>
    <property type="match status" value="1"/>
</dbReference>
<gene>
    <name evidence="3" type="ORF">K466DRAFT_478312</name>
</gene>
<feature type="region of interest" description="Disordered" evidence="1">
    <location>
        <begin position="1846"/>
        <end position="1960"/>
    </location>
</feature>
<feature type="compositionally biased region" description="Basic and acidic residues" evidence="1">
    <location>
        <begin position="1499"/>
        <end position="1515"/>
    </location>
</feature>